<evidence type="ECO:0000256" key="1">
    <source>
        <dbReference type="SAM" id="Phobius"/>
    </source>
</evidence>
<accession>A0ABP8TFY7</accession>
<evidence type="ECO:0008006" key="4">
    <source>
        <dbReference type="Google" id="ProtNLM"/>
    </source>
</evidence>
<feature type="transmembrane region" description="Helical" evidence="1">
    <location>
        <begin position="67"/>
        <end position="86"/>
    </location>
</feature>
<evidence type="ECO:0000313" key="2">
    <source>
        <dbReference type="EMBL" id="GAA4602929.1"/>
    </source>
</evidence>
<feature type="transmembrane region" description="Helical" evidence="1">
    <location>
        <begin position="36"/>
        <end position="55"/>
    </location>
</feature>
<dbReference type="Proteomes" id="UP001500212">
    <property type="component" value="Unassembled WGS sequence"/>
</dbReference>
<sequence>MDNKLYAWIRALFVTVLVISIATLGTAALIGGSAAVWIRGTIVVVIAALLIALARRSRRGSRAAYRRMRLMSAVAPVAIVVIVALPHDGFPAWMKVEQAVVGLLLAVVAVLVSRKAVRRAYAGTDH</sequence>
<evidence type="ECO:0000313" key="3">
    <source>
        <dbReference type="Proteomes" id="UP001500212"/>
    </source>
</evidence>
<feature type="transmembrane region" description="Helical" evidence="1">
    <location>
        <begin position="7"/>
        <end position="30"/>
    </location>
</feature>
<keyword evidence="3" id="KW-1185">Reference proteome</keyword>
<comment type="caution">
    <text evidence="2">The sequence shown here is derived from an EMBL/GenBank/DDBJ whole genome shotgun (WGS) entry which is preliminary data.</text>
</comment>
<dbReference type="RefSeq" id="WP_345348748.1">
    <property type="nucleotide sequence ID" value="NZ_BAABHJ010000002.1"/>
</dbReference>
<organism evidence="2 3">
    <name type="scientific">Actinoallomurus liliacearum</name>
    <dbReference type="NCBI Taxonomy" id="1080073"/>
    <lineage>
        <taxon>Bacteria</taxon>
        <taxon>Bacillati</taxon>
        <taxon>Actinomycetota</taxon>
        <taxon>Actinomycetes</taxon>
        <taxon>Streptosporangiales</taxon>
        <taxon>Thermomonosporaceae</taxon>
        <taxon>Actinoallomurus</taxon>
    </lineage>
</organism>
<gene>
    <name evidence="2" type="ORF">GCM10023195_09370</name>
</gene>
<name>A0ABP8TFY7_9ACTN</name>
<keyword evidence="1" id="KW-1133">Transmembrane helix</keyword>
<keyword evidence="1" id="KW-0812">Transmembrane</keyword>
<feature type="transmembrane region" description="Helical" evidence="1">
    <location>
        <begin position="92"/>
        <end position="112"/>
    </location>
</feature>
<dbReference type="EMBL" id="BAABHJ010000002">
    <property type="protein sequence ID" value="GAA4602929.1"/>
    <property type="molecule type" value="Genomic_DNA"/>
</dbReference>
<reference evidence="3" key="1">
    <citation type="journal article" date="2019" name="Int. J. Syst. Evol. Microbiol.">
        <title>The Global Catalogue of Microorganisms (GCM) 10K type strain sequencing project: providing services to taxonomists for standard genome sequencing and annotation.</title>
        <authorList>
            <consortium name="The Broad Institute Genomics Platform"/>
            <consortium name="The Broad Institute Genome Sequencing Center for Infectious Disease"/>
            <person name="Wu L."/>
            <person name="Ma J."/>
        </authorList>
    </citation>
    <scope>NUCLEOTIDE SEQUENCE [LARGE SCALE GENOMIC DNA]</scope>
    <source>
        <strain evidence="3">JCM 17938</strain>
    </source>
</reference>
<proteinExistence type="predicted"/>
<keyword evidence="1" id="KW-0472">Membrane</keyword>
<protein>
    <recommendedName>
        <fullName evidence="4">Integral membrane protein</fullName>
    </recommendedName>
</protein>